<feature type="compositionally biased region" description="Polar residues" evidence="1">
    <location>
        <begin position="959"/>
        <end position="972"/>
    </location>
</feature>
<accession>A0AAD4M897</accession>
<feature type="compositionally biased region" description="Polar residues" evidence="1">
    <location>
        <begin position="882"/>
        <end position="891"/>
    </location>
</feature>
<dbReference type="EMBL" id="WTXG01000005">
    <property type="protein sequence ID" value="KAI0305666.1"/>
    <property type="molecule type" value="Genomic_DNA"/>
</dbReference>
<feature type="region of interest" description="Disordered" evidence="1">
    <location>
        <begin position="311"/>
        <end position="782"/>
    </location>
</feature>
<name>A0AAD4M897_9AGAM</name>
<feature type="compositionally biased region" description="Polar residues" evidence="1">
    <location>
        <begin position="556"/>
        <end position="565"/>
    </location>
</feature>
<feature type="transmembrane region" description="Helical" evidence="2">
    <location>
        <begin position="1314"/>
        <end position="1331"/>
    </location>
</feature>
<proteinExistence type="predicted"/>
<feature type="compositionally biased region" description="Polar residues" evidence="1">
    <location>
        <begin position="608"/>
        <end position="623"/>
    </location>
</feature>
<feature type="compositionally biased region" description="Polar residues" evidence="1">
    <location>
        <begin position="1075"/>
        <end position="1095"/>
    </location>
</feature>
<feature type="compositionally biased region" description="Low complexity" evidence="1">
    <location>
        <begin position="501"/>
        <end position="530"/>
    </location>
</feature>
<feature type="compositionally biased region" description="Basic and acidic residues" evidence="1">
    <location>
        <begin position="161"/>
        <end position="174"/>
    </location>
</feature>
<feature type="compositionally biased region" description="Basic and acidic residues" evidence="1">
    <location>
        <begin position="1162"/>
        <end position="1171"/>
    </location>
</feature>
<organism evidence="3 4">
    <name type="scientific">Multifurca ochricompacta</name>
    <dbReference type="NCBI Taxonomy" id="376703"/>
    <lineage>
        <taxon>Eukaryota</taxon>
        <taxon>Fungi</taxon>
        <taxon>Dikarya</taxon>
        <taxon>Basidiomycota</taxon>
        <taxon>Agaricomycotina</taxon>
        <taxon>Agaricomycetes</taxon>
        <taxon>Russulales</taxon>
        <taxon>Russulaceae</taxon>
        <taxon>Multifurca</taxon>
    </lineage>
</organism>
<dbReference type="Proteomes" id="UP001203297">
    <property type="component" value="Unassembled WGS sequence"/>
</dbReference>
<feature type="compositionally biased region" description="Basic residues" evidence="1">
    <location>
        <begin position="585"/>
        <end position="595"/>
    </location>
</feature>
<feature type="compositionally biased region" description="Low complexity" evidence="1">
    <location>
        <begin position="541"/>
        <end position="555"/>
    </location>
</feature>
<sequence>MESSPSLLQIPRLRLSRHLQHSPLPLDDDLSRTPIAGPSRLHPLHDENEDAESTPRLTISSSLPSMYVMTEDTPAARLRALLAQVPNASSTSRTQLLHEPPPSLPSDRESDFDPPPKWASSSTSSARESLKSLFTHALRSPGGTPRKDARRNSIDSSEVEDSPRNDRVIQERSRNKGKRMSFSDEELDKSSKRKTPIPTSHAASMEALRNHILSSHASQLDGSMSGASNSSTDTALLREMHGHTASGPGITSTSMQTVQLSAQFQSQSNLLDQDSDMQRAMGTADSFDNMGANQELSLTVSSLAARPRTSLARAGSLTEARPSASASRRSEGPQAGQDGYDSTSNASSATGNVSSVTNTPPRERRDSYHHHRASHSLTGSPLPQEFPRQRYESANSGSSSRSSSRAESNASSNDFRDRMRDTEKEHQHERERAWNRPLSARSRSTSHHTNTVVRSSRTPDKAEADERSVQSGAAEEEEGDLNWVSHYPKLNNRDQDGPSRSQNSQSQSQSNNNNNINTNTNTNINGHTTQAHTRHIRRNASQSSLLSEGSSRPSSPANTSPSHTPKTGHKDEQVRERNWGSRQPKWARTHIHKRAVSPNPPISRSRVRTQSLESDSSAPTMSALTRPPDGHLKSPPSEPEQHSPSPAEHMMSSPALSSLESHEHNEMSTHSVTPLPRSKPVNGHPYDKPALVIPRRLRPDSPLAPDGSTETKGTPPASRLGWYFPRHRPQLPDFESNMSSPERSTSPGHLPTGRTPVSARATHIPVRSPGQVPKVEFKRNGDAKMFTRGHKRATTEFAEANGAVPPKIPIQPEPKLEPQSVSELESFGAKSPQESDENIQDMLTPVTRPVEISSAEKPQTSPPVENSSAHVEHTSIAAAVNSEPSLPSSLSDKAPSFELSTPRGLPELPGPPPSSEDDTGTIDILSTHRRGDGLLDLTTMKTPRPPGAWAATPAPMPARSQTPQPALPSSASVKLLRARSNSLPQPSFTDIQPSMVVPPSALSRAGTLPTRTPAPPGGWFSTPGSLRRKSLMKVRFDNVPSDSAMSDGDASARDEKFKVPLPVANWDVTPLPKSGLNTSESMSEPSFNDVKSSSPAAAPTTPIGLASVDNKEEGASVRNSPPDAANYTSTGLPSRRKPRRSPSVRLVDEYGHAQEDPPTTPRRKDVKERSISMHMPGGGPLKTPRNVSVRMVDAMGHEVEEPSEQNDSEDTVTEVRYSRQEALERMKKAVADLREGLSSVDTSSNVALDDPRLSELYDLSTAARDMRAKLASSLQQAQTAQIKHRYGSLKESMRKSRFLPNFLQEQRMISWNHWLFWGIFFLQFVIFLAMYRMSKIHARHQFLTTYFDPFYADLHLHPTKPEFVYDTNLFSFLRRSSLEPSHLERLGIEGPILHAKRNIADAIAQVQNFIWESWGTSGDDQGRAWPPT</sequence>
<feature type="region of interest" description="Disordered" evidence="1">
    <location>
        <begin position="794"/>
        <end position="1025"/>
    </location>
</feature>
<feature type="compositionally biased region" description="Basic and acidic residues" evidence="1">
    <location>
        <begin position="457"/>
        <end position="468"/>
    </location>
</feature>
<feature type="region of interest" description="Disordered" evidence="1">
    <location>
        <begin position="86"/>
        <end position="199"/>
    </location>
</feature>
<feature type="compositionally biased region" description="Basic and acidic residues" evidence="1">
    <location>
        <begin position="414"/>
        <end position="434"/>
    </location>
</feature>
<feature type="compositionally biased region" description="Basic and acidic residues" evidence="1">
    <location>
        <begin position="568"/>
        <end position="579"/>
    </location>
</feature>
<evidence type="ECO:0000313" key="3">
    <source>
        <dbReference type="EMBL" id="KAI0305666.1"/>
    </source>
</evidence>
<feature type="compositionally biased region" description="Basic and acidic residues" evidence="1">
    <location>
        <begin position="1146"/>
        <end position="1155"/>
    </location>
</feature>
<keyword evidence="4" id="KW-1185">Reference proteome</keyword>
<evidence type="ECO:0000256" key="1">
    <source>
        <dbReference type="SAM" id="MobiDB-lite"/>
    </source>
</evidence>
<feature type="compositionally biased region" description="Polar residues" evidence="1">
    <location>
        <begin position="86"/>
        <end position="95"/>
    </location>
</feature>
<protein>
    <submittedName>
        <fullName evidence="3">Uncharacterized protein</fullName>
    </submittedName>
</protein>
<keyword evidence="2" id="KW-1133">Transmembrane helix</keyword>
<feature type="compositionally biased region" description="Low complexity" evidence="1">
    <location>
        <begin position="392"/>
        <end position="413"/>
    </location>
</feature>
<evidence type="ECO:0000256" key="2">
    <source>
        <dbReference type="SAM" id="Phobius"/>
    </source>
</evidence>
<feature type="compositionally biased region" description="Polar residues" evidence="1">
    <location>
        <begin position="856"/>
        <end position="869"/>
    </location>
</feature>
<feature type="compositionally biased region" description="Polar residues" evidence="1">
    <location>
        <begin position="979"/>
        <end position="992"/>
    </location>
</feature>
<keyword evidence="2" id="KW-0472">Membrane</keyword>
<keyword evidence="2" id="KW-0812">Transmembrane</keyword>
<feature type="region of interest" description="Disordered" evidence="1">
    <location>
        <begin position="1039"/>
        <end position="1185"/>
    </location>
</feature>
<feature type="region of interest" description="Disordered" evidence="1">
    <location>
        <begin position="22"/>
        <end position="58"/>
    </location>
</feature>
<gene>
    <name evidence="3" type="ORF">B0F90DRAFT_1924051</name>
</gene>
<comment type="caution">
    <text evidence="3">The sequence shown here is derived from an EMBL/GenBank/DDBJ whole genome shotgun (WGS) entry which is preliminary data.</text>
</comment>
<evidence type="ECO:0000313" key="4">
    <source>
        <dbReference type="Proteomes" id="UP001203297"/>
    </source>
</evidence>
<feature type="compositionally biased region" description="Polar residues" evidence="1">
    <location>
        <begin position="736"/>
        <end position="747"/>
    </location>
</feature>
<feature type="compositionally biased region" description="Polar residues" evidence="1">
    <location>
        <begin position="340"/>
        <end position="360"/>
    </location>
</feature>
<reference evidence="3" key="1">
    <citation type="journal article" date="2022" name="New Phytol.">
        <title>Evolutionary transition to the ectomycorrhizal habit in the genomes of a hyperdiverse lineage of mushroom-forming fungi.</title>
        <authorList>
            <person name="Looney B."/>
            <person name="Miyauchi S."/>
            <person name="Morin E."/>
            <person name="Drula E."/>
            <person name="Courty P.E."/>
            <person name="Kohler A."/>
            <person name="Kuo A."/>
            <person name="LaButti K."/>
            <person name="Pangilinan J."/>
            <person name="Lipzen A."/>
            <person name="Riley R."/>
            <person name="Andreopoulos W."/>
            <person name="He G."/>
            <person name="Johnson J."/>
            <person name="Nolan M."/>
            <person name="Tritt A."/>
            <person name="Barry K.W."/>
            <person name="Grigoriev I.V."/>
            <person name="Nagy L.G."/>
            <person name="Hibbett D."/>
            <person name="Henrissat B."/>
            <person name="Matheny P.B."/>
            <person name="Labbe J."/>
            <person name="Martin F.M."/>
        </authorList>
    </citation>
    <scope>NUCLEOTIDE SEQUENCE</scope>
    <source>
        <strain evidence="3">BPL690</strain>
    </source>
</reference>
<feature type="compositionally biased region" description="Polar residues" evidence="1">
    <location>
        <begin position="441"/>
        <end position="456"/>
    </location>
</feature>